<feature type="domain" description="Retrotransposon Copia-like N-terminal" evidence="1">
    <location>
        <begin position="24"/>
        <end position="57"/>
    </location>
</feature>
<accession>A0ABD2YK88</accession>
<evidence type="ECO:0000313" key="3">
    <source>
        <dbReference type="Proteomes" id="UP001630127"/>
    </source>
</evidence>
<dbReference type="PANTHER" id="PTHR47481:SF14">
    <property type="entry name" value="RETROTRANSPOSON COPIA-LIKE N-TERMINAL DOMAIN-CONTAINING PROTEIN"/>
    <property type="match status" value="1"/>
</dbReference>
<comment type="caution">
    <text evidence="2">The sequence shown here is derived from an EMBL/GenBank/DDBJ whole genome shotgun (WGS) entry which is preliminary data.</text>
</comment>
<reference evidence="2 3" key="1">
    <citation type="submission" date="2024-11" db="EMBL/GenBank/DDBJ databases">
        <title>A near-complete genome assembly of Cinchona calisaya.</title>
        <authorList>
            <person name="Lian D.C."/>
            <person name="Zhao X.W."/>
            <person name="Wei L."/>
        </authorList>
    </citation>
    <scope>NUCLEOTIDE SEQUENCE [LARGE SCALE GENOMIC DNA]</scope>
    <source>
        <tissue evidence="2">Nenye</tissue>
    </source>
</reference>
<proteinExistence type="predicted"/>
<organism evidence="2 3">
    <name type="scientific">Cinchona calisaya</name>
    <dbReference type="NCBI Taxonomy" id="153742"/>
    <lineage>
        <taxon>Eukaryota</taxon>
        <taxon>Viridiplantae</taxon>
        <taxon>Streptophyta</taxon>
        <taxon>Embryophyta</taxon>
        <taxon>Tracheophyta</taxon>
        <taxon>Spermatophyta</taxon>
        <taxon>Magnoliopsida</taxon>
        <taxon>eudicotyledons</taxon>
        <taxon>Gunneridae</taxon>
        <taxon>Pentapetalae</taxon>
        <taxon>asterids</taxon>
        <taxon>lamiids</taxon>
        <taxon>Gentianales</taxon>
        <taxon>Rubiaceae</taxon>
        <taxon>Cinchonoideae</taxon>
        <taxon>Cinchoneae</taxon>
        <taxon>Cinchona</taxon>
    </lineage>
</organism>
<gene>
    <name evidence="2" type="ORF">ACH5RR_031992</name>
</gene>
<dbReference type="PANTHER" id="PTHR47481">
    <property type="match status" value="1"/>
</dbReference>
<dbReference type="AlphaFoldDB" id="A0ABD2YK88"/>
<protein>
    <recommendedName>
        <fullName evidence="1">Retrotransposon Copia-like N-terminal domain-containing protein</fullName>
    </recommendedName>
</protein>
<name>A0ABD2YK88_9GENT</name>
<sequence length="101" mass="11184">MFSSSSLHYTSSPATLLTSNITYLVTKKPDSTNYVLWKSQFTSVLVGHDLLGYVDGNFHHIPKILVDATGGISLNPAYVAWIKIDQNIKSWINATLTQDVL</sequence>
<keyword evidence="3" id="KW-1185">Reference proteome</keyword>
<evidence type="ECO:0000259" key="1">
    <source>
        <dbReference type="Pfam" id="PF14244"/>
    </source>
</evidence>
<dbReference type="Proteomes" id="UP001630127">
    <property type="component" value="Unassembled WGS sequence"/>
</dbReference>
<dbReference type="EMBL" id="JBJUIK010000013">
    <property type="protein sequence ID" value="KAL3506610.1"/>
    <property type="molecule type" value="Genomic_DNA"/>
</dbReference>
<dbReference type="InterPro" id="IPR029472">
    <property type="entry name" value="Copia-like_N"/>
</dbReference>
<evidence type="ECO:0000313" key="2">
    <source>
        <dbReference type="EMBL" id="KAL3506610.1"/>
    </source>
</evidence>
<dbReference type="Pfam" id="PF14244">
    <property type="entry name" value="Retrotran_gag_3"/>
    <property type="match status" value="1"/>
</dbReference>